<dbReference type="STRING" id="632772.ROP_17870"/>
<protein>
    <recommendedName>
        <fullName evidence="3">DUF4440 domain-containing protein</fullName>
    </recommendedName>
</protein>
<organism evidence="1 2">
    <name type="scientific">Rhodococcus opacus (strain B4)</name>
    <dbReference type="NCBI Taxonomy" id="632772"/>
    <lineage>
        <taxon>Bacteria</taxon>
        <taxon>Bacillati</taxon>
        <taxon>Actinomycetota</taxon>
        <taxon>Actinomycetes</taxon>
        <taxon>Mycobacteriales</taxon>
        <taxon>Nocardiaceae</taxon>
        <taxon>Rhodococcus</taxon>
    </lineage>
</organism>
<proteinExistence type="predicted"/>
<dbReference type="Proteomes" id="UP000002212">
    <property type="component" value="Chromosome"/>
</dbReference>
<dbReference type="SUPFAM" id="SSF54427">
    <property type="entry name" value="NTF2-like"/>
    <property type="match status" value="1"/>
</dbReference>
<dbReference type="PATRIC" id="fig|632772.20.peg.1874"/>
<dbReference type="EMBL" id="AP011115">
    <property type="protein sequence ID" value="BAH50034.1"/>
    <property type="molecule type" value="Genomic_DNA"/>
</dbReference>
<name>C1AZA6_RHOOB</name>
<evidence type="ECO:0000313" key="1">
    <source>
        <dbReference type="EMBL" id="BAH50034.1"/>
    </source>
</evidence>
<gene>
    <name evidence="1" type="ordered locus">ROP_17870</name>
</gene>
<reference evidence="1 2" key="1">
    <citation type="submission" date="2009-03" db="EMBL/GenBank/DDBJ databases">
        <title>Comparison of the complete genome sequences of Rhodococcus erythropolis PR4 and Rhodococcus opacus B4.</title>
        <authorList>
            <person name="Takarada H."/>
            <person name="Sekine M."/>
            <person name="Hosoyama A."/>
            <person name="Yamada R."/>
            <person name="Fujisawa T."/>
            <person name="Omata S."/>
            <person name="Shimizu A."/>
            <person name="Tsukatani N."/>
            <person name="Tanikawa S."/>
            <person name="Fujita N."/>
            <person name="Harayama S."/>
        </authorList>
    </citation>
    <scope>NUCLEOTIDE SEQUENCE [LARGE SCALE GENOMIC DNA]</scope>
    <source>
        <strain evidence="1 2">B4</strain>
    </source>
</reference>
<sequence>MRASRRKGVRMSVEDFRELYERHVGYVVSGDMKAALADMVQENLPAVFDGVTVPRGDVDGFEIKDVRADGDRRIGETVYTTPKGVIGLRSIWERHDGRWLAAALENFPADEGQPA</sequence>
<evidence type="ECO:0000313" key="2">
    <source>
        <dbReference type="Proteomes" id="UP000002212"/>
    </source>
</evidence>
<dbReference type="HOGENOM" id="CLU_2246162_0_0_11"/>
<dbReference type="KEGG" id="rop:ROP_17870"/>
<accession>C1AZA6</accession>
<dbReference type="InterPro" id="IPR032710">
    <property type="entry name" value="NTF2-like_dom_sf"/>
</dbReference>
<dbReference type="AlphaFoldDB" id="C1AZA6"/>
<evidence type="ECO:0008006" key="3">
    <source>
        <dbReference type="Google" id="ProtNLM"/>
    </source>
</evidence>